<proteinExistence type="inferred from homology"/>
<dbReference type="SUPFAM" id="SSF58104">
    <property type="entry name" value="Methyl-accepting chemotaxis protein (MCP) signaling domain"/>
    <property type="match status" value="1"/>
</dbReference>
<keyword evidence="5" id="KW-0812">Transmembrane</keyword>
<evidence type="ECO:0000256" key="1">
    <source>
        <dbReference type="ARBA" id="ARBA00004370"/>
    </source>
</evidence>
<dbReference type="Pfam" id="PF12729">
    <property type="entry name" value="4HB_MCP_1"/>
    <property type="match status" value="1"/>
</dbReference>
<reference evidence="7" key="1">
    <citation type="submission" date="2020-08" db="EMBL/GenBank/DDBJ databases">
        <title>Novel species isolated from subtropical streams in China.</title>
        <authorList>
            <person name="Lu H."/>
        </authorList>
    </citation>
    <scope>NUCLEOTIDE SEQUENCE</scope>
    <source>
        <strain evidence="7">KACC 12607</strain>
    </source>
</reference>
<dbReference type="PANTHER" id="PTHR43531">
    <property type="entry name" value="PROTEIN ICFG"/>
    <property type="match status" value="1"/>
</dbReference>
<feature type="transmembrane region" description="Helical" evidence="5">
    <location>
        <begin position="15"/>
        <end position="35"/>
    </location>
</feature>
<evidence type="ECO:0000259" key="6">
    <source>
        <dbReference type="PROSITE" id="PS50111"/>
    </source>
</evidence>
<dbReference type="GO" id="GO:0007165">
    <property type="term" value="P:signal transduction"/>
    <property type="evidence" value="ECO:0007669"/>
    <property type="project" value="UniProtKB-KW"/>
</dbReference>
<dbReference type="PANTHER" id="PTHR43531:SF14">
    <property type="entry name" value="METHYL-ACCEPTING CHEMOTAXIS PROTEIN I-RELATED"/>
    <property type="match status" value="1"/>
</dbReference>
<dbReference type="InterPro" id="IPR024478">
    <property type="entry name" value="HlyB_4HB_MCP"/>
</dbReference>
<dbReference type="EMBL" id="JACOFV010000014">
    <property type="protein sequence ID" value="MBC3863363.1"/>
    <property type="molecule type" value="Genomic_DNA"/>
</dbReference>
<comment type="subcellular location">
    <subcellularLocation>
        <location evidence="1">Membrane</location>
    </subcellularLocation>
</comment>
<name>A0A923HRH0_9BURK</name>
<dbReference type="GO" id="GO:0006935">
    <property type="term" value="P:chemotaxis"/>
    <property type="evidence" value="ECO:0007669"/>
    <property type="project" value="InterPro"/>
</dbReference>
<dbReference type="PRINTS" id="PR00260">
    <property type="entry name" value="CHEMTRNSDUCR"/>
</dbReference>
<dbReference type="GO" id="GO:0004888">
    <property type="term" value="F:transmembrane signaling receptor activity"/>
    <property type="evidence" value="ECO:0007669"/>
    <property type="project" value="InterPro"/>
</dbReference>
<dbReference type="Gene3D" id="1.10.287.950">
    <property type="entry name" value="Methyl-accepting chemotaxis protein"/>
    <property type="match status" value="1"/>
</dbReference>
<keyword evidence="2" id="KW-0488">Methylation</keyword>
<dbReference type="FunFam" id="1.10.287.950:FF:000001">
    <property type="entry name" value="Methyl-accepting chemotaxis sensory transducer"/>
    <property type="match status" value="1"/>
</dbReference>
<dbReference type="SMART" id="SM00283">
    <property type="entry name" value="MA"/>
    <property type="match status" value="1"/>
</dbReference>
<dbReference type="CDD" id="cd11386">
    <property type="entry name" value="MCP_signal"/>
    <property type="match status" value="1"/>
</dbReference>
<comment type="similarity">
    <text evidence="3">Belongs to the methyl-accepting chemotaxis (MCP) protein family.</text>
</comment>
<evidence type="ECO:0000256" key="4">
    <source>
        <dbReference type="PROSITE-ProRule" id="PRU00284"/>
    </source>
</evidence>
<sequence length="550" mass="58789">MNSNIANGLTIRGRLWLGFGVILALLCVVTTIGVGEVNSIARGLITIGDFNSVKQRYAINFRGSVHDRAIALRDVVLVPTDTELQVVTERITSLAADYNKSAGPLDTLFTGSKKISDDEKQILSSIKETEARTLPLINQVISLRKSGDFDQAKLLLLNEAKPAFVEWLARINKLIDYEENLNRVESASARKTANGFQTLMLIMCLGAIVFGAIVATFIARTITRAMGGEPRDASSIAQNIAAGDLAAEIHIASNDHSSVLAAMSEMRESLVRIVSEVRSTTNAIYDGSSEIASGNQDLSIRTEQQALVLEKTATSMTELTSTVKQNAENAKQANVLALSASDVAVKGGAVVARVVHTMESINNSAKKIVDIIGVIDGIAFQTNILALNAAVEAARAGDQGRGFAVVATEVRNLAQRSAAAAKEIKILIGDSVEKVEMGSKLVTEAGSTMEEIVGSVKKVTDIMGEIMLASEEQSTGIDEVHRAINEMDEVTQQNAAMVEEAASAASHLQTLATALSAHVSIFQLSEATQQPVQKLIRRTPVSKKVILKLK</sequence>
<dbReference type="CDD" id="cd19411">
    <property type="entry name" value="MCP2201-like_sensor"/>
    <property type="match status" value="1"/>
</dbReference>
<keyword evidence="5" id="KW-0472">Membrane</keyword>
<dbReference type="InterPro" id="IPR047347">
    <property type="entry name" value="YvaQ-like_sensor"/>
</dbReference>
<dbReference type="Pfam" id="PF00015">
    <property type="entry name" value="MCPsignal"/>
    <property type="match status" value="1"/>
</dbReference>
<evidence type="ECO:0000313" key="8">
    <source>
        <dbReference type="Proteomes" id="UP000634011"/>
    </source>
</evidence>
<keyword evidence="4" id="KW-0807">Transducer</keyword>
<keyword evidence="5" id="KW-1133">Transmembrane helix</keyword>
<dbReference type="RefSeq" id="WP_186913309.1">
    <property type="nucleotide sequence ID" value="NZ_JACOFV010000014.1"/>
</dbReference>
<dbReference type="PROSITE" id="PS50111">
    <property type="entry name" value="CHEMOTAXIS_TRANSDUC_2"/>
    <property type="match status" value="1"/>
</dbReference>
<dbReference type="InterPro" id="IPR004090">
    <property type="entry name" value="Chemotax_Me-accpt_rcpt"/>
</dbReference>
<evidence type="ECO:0000256" key="3">
    <source>
        <dbReference type="ARBA" id="ARBA00029447"/>
    </source>
</evidence>
<feature type="domain" description="Methyl-accepting transducer" evidence="6">
    <location>
        <begin position="280"/>
        <end position="509"/>
    </location>
</feature>
<organism evidence="7 8">
    <name type="scientific">Undibacterium jejuense</name>
    <dbReference type="NCBI Taxonomy" id="1344949"/>
    <lineage>
        <taxon>Bacteria</taxon>
        <taxon>Pseudomonadati</taxon>
        <taxon>Pseudomonadota</taxon>
        <taxon>Betaproteobacteria</taxon>
        <taxon>Burkholderiales</taxon>
        <taxon>Oxalobacteraceae</taxon>
        <taxon>Undibacterium</taxon>
    </lineage>
</organism>
<feature type="transmembrane region" description="Helical" evidence="5">
    <location>
        <begin position="199"/>
        <end position="219"/>
    </location>
</feature>
<evidence type="ECO:0000256" key="5">
    <source>
        <dbReference type="SAM" id="Phobius"/>
    </source>
</evidence>
<dbReference type="GO" id="GO:0005886">
    <property type="term" value="C:plasma membrane"/>
    <property type="evidence" value="ECO:0007669"/>
    <property type="project" value="TreeGrafter"/>
</dbReference>
<comment type="caution">
    <text evidence="7">The sequence shown here is derived from an EMBL/GenBank/DDBJ whole genome shotgun (WGS) entry which is preliminary data.</text>
</comment>
<dbReference type="InterPro" id="IPR051310">
    <property type="entry name" value="MCP_chemotaxis"/>
</dbReference>
<keyword evidence="8" id="KW-1185">Reference proteome</keyword>
<evidence type="ECO:0000256" key="2">
    <source>
        <dbReference type="ARBA" id="ARBA00022481"/>
    </source>
</evidence>
<gene>
    <name evidence="7" type="ORF">H8K32_14760</name>
</gene>
<protein>
    <submittedName>
        <fullName evidence="7">MCP four helix bundle domain-containing protein</fullName>
    </submittedName>
</protein>
<dbReference type="InterPro" id="IPR004089">
    <property type="entry name" value="MCPsignal_dom"/>
</dbReference>
<evidence type="ECO:0000313" key="7">
    <source>
        <dbReference type="EMBL" id="MBC3863363.1"/>
    </source>
</evidence>
<dbReference type="AlphaFoldDB" id="A0A923HRH0"/>
<accession>A0A923HRH0</accession>
<dbReference type="Proteomes" id="UP000634011">
    <property type="component" value="Unassembled WGS sequence"/>
</dbReference>